<dbReference type="AlphaFoldDB" id="A0A5B7CPM3"/>
<sequence length="66" mass="7531">MGVLDKAFDSSVFSVMLRTGQLHQLLTGILPQYTVNEQSHVSAFTFQILCHTRIWTDALNYLNEMV</sequence>
<proteinExistence type="predicted"/>
<evidence type="ECO:0000313" key="1">
    <source>
        <dbReference type="EMBL" id="MPC10346.1"/>
    </source>
</evidence>
<dbReference type="EMBL" id="VSRR010000112">
    <property type="protein sequence ID" value="MPC10346.1"/>
    <property type="molecule type" value="Genomic_DNA"/>
</dbReference>
<protein>
    <submittedName>
        <fullName evidence="1">Uncharacterized protein</fullName>
    </submittedName>
</protein>
<accession>A0A5B7CPM3</accession>
<dbReference type="Proteomes" id="UP000324222">
    <property type="component" value="Unassembled WGS sequence"/>
</dbReference>
<evidence type="ECO:0000313" key="2">
    <source>
        <dbReference type="Proteomes" id="UP000324222"/>
    </source>
</evidence>
<gene>
    <name evidence="1" type="ORF">E2C01_002980</name>
</gene>
<comment type="caution">
    <text evidence="1">The sequence shown here is derived from an EMBL/GenBank/DDBJ whole genome shotgun (WGS) entry which is preliminary data.</text>
</comment>
<keyword evidence="2" id="KW-1185">Reference proteome</keyword>
<name>A0A5B7CPM3_PORTR</name>
<organism evidence="1 2">
    <name type="scientific">Portunus trituberculatus</name>
    <name type="common">Swimming crab</name>
    <name type="synonym">Neptunus trituberculatus</name>
    <dbReference type="NCBI Taxonomy" id="210409"/>
    <lineage>
        <taxon>Eukaryota</taxon>
        <taxon>Metazoa</taxon>
        <taxon>Ecdysozoa</taxon>
        <taxon>Arthropoda</taxon>
        <taxon>Crustacea</taxon>
        <taxon>Multicrustacea</taxon>
        <taxon>Malacostraca</taxon>
        <taxon>Eumalacostraca</taxon>
        <taxon>Eucarida</taxon>
        <taxon>Decapoda</taxon>
        <taxon>Pleocyemata</taxon>
        <taxon>Brachyura</taxon>
        <taxon>Eubrachyura</taxon>
        <taxon>Portunoidea</taxon>
        <taxon>Portunidae</taxon>
        <taxon>Portuninae</taxon>
        <taxon>Portunus</taxon>
    </lineage>
</organism>
<reference evidence="1 2" key="1">
    <citation type="submission" date="2019-05" db="EMBL/GenBank/DDBJ databases">
        <title>Another draft genome of Portunus trituberculatus and its Hox gene families provides insights of decapod evolution.</title>
        <authorList>
            <person name="Jeong J.-H."/>
            <person name="Song I."/>
            <person name="Kim S."/>
            <person name="Choi T."/>
            <person name="Kim D."/>
            <person name="Ryu S."/>
            <person name="Kim W."/>
        </authorList>
    </citation>
    <scope>NUCLEOTIDE SEQUENCE [LARGE SCALE GENOMIC DNA]</scope>
    <source>
        <tissue evidence="1">Muscle</tissue>
    </source>
</reference>